<feature type="compositionally biased region" description="Polar residues" evidence="1">
    <location>
        <begin position="79"/>
        <end position="88"/>
    </location>
</feature>
<feature type="region of interest" description="Disordered" evidence="1">
    <location>
        <begin position="138"/>
        <end position="177"/>
    </location>
</feature>
<feature type="region of interest" description="Disordered" evidence="1">
    <location>
        <begin position="66"/>
        <end position="105"/>
    </location>
</feature>
<feature type="compositionally biased region" description="Basic and acidic residues" evidence="1">
    <location>
        <begin position="66"/>
        <end position="77"/>
    </location>
</feature>
<name>A0A8H4B370_GIGMA</name>
<organism evidence="2 3">
    <name type="scientific">Gigaspora margarita</name>
    <dbReference type="NCBI Taxonomy" id="4874"/>
    <lineage>
        <taxon>Eukaryota</taxon>
        <taxon>Fungi</taxon>
        <taxon>Fungi incertae sedis</taxon>
        <taxon>Mucoromycota</taxon>
        <taxon>Glomeromycotina</taxon>
        <taxon>Glomeromycetes</taxon>
        <taxon>Diversisporales</taxon>
        <taxon>Gigasporaceae</taxon>
        <taxon>Gigaspora</taxon>
    </lineage>
</organism>
<feature type="compositionally biased region" description="Basic and acidic residues" evidence="1">
    <location>
        <begin position="150"/>
        <end position="165"/>
    </location>
</feature>
<evidence type="ECO:0000256" key="1">
    <source>
        <dbReference type="SAM" id="MobiDB-lite"/>
    </source>
</evidence>
<evidence type="ECO:0000313" key="2">
    <source>
        <dbReference type="EMBL" id="KAF0555620.1"/>
    </source>
</evidence>
<evidence type="ECO:0000313" key="3">
    <source>
        <dbReference type="Proteomes" id="UP000439903"/>
    </source>
</evidence>
<accession>A0A8H4B370</accession>
<comment type="caution">
    <text evidence="2">The sequence shown here is derived from an EMBL/GenBank/DDBJ whole genome shotgun (WGS) entry which is preliminary data.</text>
</comment>
<gene>
    <name evidence="2" type="ORF">F8M41_016996</name>
</gene>
<protein>
    <submittedName>
        <fullName evidence="2">Uncharacterized protein</fullName>
    </submittedName>
</protein>
<proteinExistence type="predicted"/>
<keyword evidence="3" id="KW-1185">Reference proteome</keyword>
<sequence>MKNGRRKRLRILGTTLVMMSPTMKSHPEEREVAIKHLPKTYQIHYNKGSKELAKEMETEDKNDKEFLKLLKNNEKRPKTSSNDSSNDEITPRRKRSSISLTKSHPEEREAAVNIYIYIKTDPKIKYLPKSHQIYYNKGGKELAHPLQQEQQKKQKTEGENNEKFLKLPKMMKKTQNL</sequence>
<reference evidence="2 3" key="1">
    <citation type="journal article" date="2019" name="Environ. Microbiol.">
        <title>At the nexus of three kingdoms: the genome of the mycorrhizal fungus Gigaspora margarita provides insights into plant, endobacterial and fungal interactions.</title>
        <authorList>
            <person name="Venice F."/>
            <person name="Ghignone S."/>
            <person name="Salvioli di Fossalunga A."/>
            <person name="Amselem J."/>
            <person name="Novero M."/>
            <person name="Xianan X."/>
            <person name="Sedzielewska Toro K."/>
            <person name="Morin E."/>
            <person name="Lipzen A."/>
            <person name="Grigoriev I.V."/>
            <person name="Henrissat B."/>
            <person name="Martin F.M."/>
            <person name="Bonfante P."/>
        </authorList>
    </citation>
    <scope>NUCLEOTIDE SEQUENCE [LARGE SCALE GENOMIC DNA]</scope>
    <source>
        <strain evidence="2 3">BEG34</strain>
    </source>
</reference>
<dbReference type="EMBL" id="WTPW01000039">
    <property type="protein sequence ID" value="KAF0555620.1"/>
    <property type="molecule type" value="Genomic_DNA"/>
</dbReference>
<dbReference type="AlphaFoldDB" id="A0A8H4B370"/>
<dbReference type="Proteomes" id="UP000439903">
    <property type="component" value="Unassembled WGS sequence"/>
</dbReference>